<gene>
    <name evidence="2" type="ORF">PPACK8108_LOCUS22772</name>
</gene>
<proteinExistence type="predicted"/>
<name>A0AAV0BNF5_PHAPC</name>
<sequence>MFLGASYLAFSEFVTNGRIKSNKLFNQQAKSTWLKLNRYIGRRTSYDSSNNQSVGSPQENQKASYEQFTSSSSSSSLIYALADWILKRLPIS</sequence>
<dbReference type="EMBL" id="CALTRL010005923">
    <property type="protein sequence ID" value="CAH7687908.1"/>
    <property type="molecule type" value="Genomic_DNA"/>
</dbReference>
<feature type="compositionally biased region" description="Polar residues" evidence="1">
    <location>
        <begin position="46"/>
        <end position="69"/>
    </location>
</feature>
<evidence type="ECO:0000256" key="1">
    <source>
        <dbReference type="SAM" id="MobiDB-lite"/>
    </source>
</evidence>
<evidence type="ECO:0000313" key="3">
    <source>
        <dbReference type="Proteomes" id="UP001153365"/>
    </source>
</evidence>
<accession>A0AAV0BNF5</accession>
<evidence type="ECO:0000313" key="2">
    <source>
        <dbReference type="EMBL" id="CAH7687908.1"/>
    </source>
</evidence>
<dbReference type="Proteomes" id="UP001153365">
    <property type="component" value="Unassembled WGS sequence"/>
</dbReference>
<keyword evidence="3" id="KW-1185">Reference proteome</keyword>
<feature type="region of interest" description="Disordered" evidence="1">
    <location>
        <begin position="45"/>
        <end position="75"/>
    </location>
</feature>
<protein>
    <submittedName>
        <fullName evidence="2">Uncharacterized protein</fullName>
    </submittedName>
</protein>
<comment type="caution">
    <text evidence="2">The sequence shown here is derived from an EMBL/GenBank/DDBJ whole genome shotgun (WGS) entry which is preliminary data.</text>
</comment>
<dbReference type="AlphaFoldDB" id="A0AAV0BNF5"/>
<organism evidence="2 3">
    <name type="scientific">Phakopsora pachyrhizi</name>
    <name type="common">Asian soybean rust disease fungus</name>
    <dbReference type="NCBI Taxonomy" id="170000"/>
    <lineage>
        <taxon>Eukaryota</taxon>
        <taxon>Fungi</taxon>
        <taxon>Dikarya</taxon>
        <taxon>Basidiomycota</taxon>
        <taxon>Pucciniomycotina</taxon>
        <taxon>Pucciniomycetes</taxon>
        <taxon>Pucciniales</taxon>
        <taxon>Phakopsoraceae</taxon>
        <taxon>Phakopsora</taxon>
    </lineage>
</organism>
<reference evidence="2" key="1">
    <citation type="submission" date="2022-06" db="EMBL/GenBank/DDBJ databases">
        <authorList>
            <consortium name="SYNGENTA / RWTH Aachen University"/>
        </authorList>
    </citation>
    <scope>NUCLEOTIDE SEQUENCE</scope>
</reference>